<keyword evidence="2" id="KW-1003">Cell membrane</keyword>
<keyword evidence="5 7" id="KW-0472">Membrane</keyword>
<comment type="subcellular location">
    <subcellularLocation>
        <location evidence="1">Cell membrane</location>
        <topology evidence="1">Multi-pass membrane protein</topology>
    </subcellularLocation>
</comment>
<dbReference type="InterPro" id="IPR043428">
    <property type="entry name" value="LivM-like"/>
</dbReference>
<dbReference type="InterPro" id="IPR001851">
    <property type="entry name" value="ABC_transp_permease"/>
</dbReference>
<evidence type="ECO:0000256" key="1">
    <source>
        <dbReference type="ARBA" id="ARBA00004651"/>
    </source>
</evidence>
<dbReference type="GO" id="GO:0015658">
    <property type="term" value="F:branched-chain amino acid transmembrane transporter activity"/>
    <property type="evidence" value="ECO:0007669"/>
    <property type="project" value="InterPro"/>
</dbReference>
<keyword evidence="9" id="KW-1185">Reference proteome</keyword>
<dbReference type="CDD" id="cd06581">
    <property type="entry name" value="TM_PBP1_LivM_like"/>
    <property type="match status" value="1"/>
</dbReference>
<dbReference type="RefSeq" id="WP_126923549.1">
    <property type="nucleotide sequence ID" value="NZ_ML133694.1"/>
</dbReference>
<name>A0A432PFD5_9HYPH</name>
<gene>
    <name evidence="8" type="ORF">EFQ99_23145</name>
</gene>
<dbReference type="OrthoDB" id="9804361at2"/>
<feature type="region of interest" description="Disordered" evidence="6">
    <location>
        <begin position="318"/>
        <end position="337"/>
    </location>
</feature>
<dbReference type="Proteomes" id="UP000278823">
    <property type="component" value="Unassembled WGS sequence"/>
</dbReference>
<dbReference type="PANTHER" id="PTHR30482:SF17">
    <property type="entry name" value="ABC TRANSPORTER ATP-BINDING PROTEIN"/>
    <property type="match status" value="1"/>
</dbReference>
<dbReference type="PANTHER" id="PTHR30482">
    <property type="entry name" value="HIGH-AFFINITY BRANCHED-CHAIN AMINO ACID TRANSPORT SYSTEM PERMEASE"/>
    <property type="match status" value="1"/>
</dbReference>
<evidence type="ECO:0000256" key="3">
    <source>
        <dbReference type="ARBA" id="ARBA00022692"/>
    </source>
</evidence>
<feature type="transmembrane region" description="Helical" evidence="7">
    <location>
        <begin position="240"/>
        <end position="269"/>
    </location>
</feature>
<evidence type="ECO:0000313" key="9">
    <source>
        <dbReference type="Proteomes" id="UP000278823"/>
    </source>
</evidence>
<keyword evidence="4 7" id="KW-1133">Transmembrane helix</keyword>
<evidence type="ECO:0000256" key="2">
    <source>
        <dbReference type="ARBA" id="ARBA00022475"/>
    </source>
</evidence>
<evidence type="ECO:0000256" key="7">
    <source>
        <dbReference type="SAM" id="Phobius"/>
    </source>
</evidence>
<evidence type="ECO:0000256" key="5">
    <source>
        <dbReference type="ARBA" id="ARBA00023136"/>
    </source>
</evidence>
<feature type="transmembrane region" description="Helical" evidence="7">
    <location>
        <begin position="281"/>
        <end position="303"/>
    </location>
</feature>
<organism evidence="8 9">
    <name type="scientific">Rhizobium vallis</name>
    <dbReference type="NCBI Taxonomy" id="634290"/>
    <lineage>
        <taxon>Bacteria</taxon>
        <taxon>Pseudomonadati</taxon>
        <taxon>Pseudomonadota</taxon>
        <taxon>Alphaproteobacteria</taxon>
        <taxon>Hyphomicrobiales</taxon>
        <taxon>Rhizobiaceae</taxon>
        <taxon>Rhizobium/Agrobacterium group</taxon>
        <taxon>Rhizobium</taxon>
    </lineage>
</organism>
<feature type="transmembrane region" description="Helical" evidence="7">
    <location>
        <begin position="31"/>
        <end position="50"/>
    </location>
</feature>
<dbReference type="GO" id="GO:0005886">
    <property type="term" value="C:plasma membrane"/>
    <property type="evidence" value="ECO:0007669"/>
    <property type="project" value="UniProtKB-SubCell"/>
</dbReference>
<evidence type="ECO:0000256" key="6">
    <source>
        <dbReference type="SAM" id="MobiDB-lite"/>
    </source>
</evidence>
<feature type="transmembrane region" description="Helical" evidence="7">
    <location>
        <begin position="154"/>
        <end position="176"/>
    </location>
</feature>
<feature type="transmembrane region" description="Helical" evidence="7">
    <location>
        <begin position="57"/>
        <end position="80"/>
    </location>
</feature>
<sequence>MTKKIDNAYITLFVIALALCLMPIVLPKAGLALATEFCVVLTIALAWNLLGGFSGIVLIGMPLFIGIGGYTLYIVANFLAISPYPVIVICGVVAAILAYVLSPLLFRLQGAQLAIGSWVMAEIARLLCLVTPATGAGGGLNLEVMKLVTRNWRLPLNFASAALVLFVTLVAIVVLLKSRFGLGLRAMRDSDAAAEAMGVRTSRVRLYTLVLAAGLSGAAGACYYITSIQITPNSAFSQNWIAMTIFIVILGGIGSVEGPIFGAIVYFLLRETLSGLGPGYFVISGLLAILVTIFLPEGVWGLVRRVIRIDLLPVAHKPSAEPSALPSSNLQPQEILS</sequence>
<evidence type="ECO:0000313" key="8">
    <source>
        <dbReference type="EMBL" id="RUM22944.1"/>
    </source>
</evidence>
<feature type="compositionally biased region" description="Polar residues" evidence="6">
    <location>
        <begin position="325"/>
        <end position="337"/>
    </location>
</feature>
<feature type="transmembrane region" description="Helical" evidence="7">
    <location>
        <begin position="206"/>
        <end position="228"/>
    </location>
</feature>
<dbReference type="EMBL" id="RJTH01000009">
    <property type="protein sequence ID" value="RUM22944.1"/>
    <property type="molecule type" value="Genomic_DNA"/>
</dbReference>
<dbReference type="Pfam" id="PF02653">
    <property type="entry name" value="BPD_transp_2"/>
    <property type="match status" value="1"/>
</dbReference>
<dbReference type="AlphaFoldDB" id="A0A432PFD5"/>
<protein>
    <submittedName>
        <fullName evidence="8">Branched-chain amino acid ABC transporter permease</fullName>
    </submittedName>
</protein>
<evidence type="ECO:0000256" key="4">
    <source>
        <dbReference type="ARBA" id="ARBA00022989"/>
    </source>
</evidence>
<accession>A0A432PFD5</accession>
<feature type="transmembrane region" description="Helical" evidence="7">
    <location>
        <begin position="7"/>
        <end position="25"/>
    </location>
</feature>
<feature type="transmembrane region" description="Helical" evidence="7">
    <location>
        <begin position="86"/>
        <end position="106"/>
    </location>
</feature>
<proteinExistence type="predicted"/>
<comment type="caution">
    <text evidence="8">The sequence shown here is derived from an EMBL/GenBank/DDBJ whole genome shotgun (WGS) entry which is preliminary data.</text>
</comment>
<reference evidence="9" key="1">
    <citation type="submission" date="2018-11" db="EMBL/GenBank/DDBJ databases">
        <title>Rhizobium chutanense sp. nov., isolated from root nodules of Phaseolus vulgaris in China.</title>
        <authorList>
            <person name="Huo Y."/>
        </authorList>
    </citation>
    <scope>NUCLEOTIDE SEQUENCE [LARGE SCALE GENOMIC DNA]</scope>
    <source>
        <strain evidence="9">CCBAU 65647</strain>
    </source>
</reference>
<keyword evidence="3 7" id="KW-0812">Transmembrane</keyword>